<sequence length="136" mass="15373">MQSEVSKEAGSKSFLMTLRSRGFATANPTHRKTLPSLQLAARFPRRHNWLRWDMVHGISQDGKIQQHLVSRNLLLLGKFPAVNDTLEQLSIRSNPRDKKTTAPLRTSGPRIPRRRQAESVNVHTALCLKALLNLST</sequence>
<proteinExistence type="predicted"/>
<gene>
    <name evidence="1" type="ORF">PGTUg99_036484</name>
</gene>
<dbReference type="AlphaFoldDB" id="A0A5B0SGN3"/>
<dbReference type="Proteomes" id="UP000325313">
    <property type="component" value="Unassembled WGS sequence"/>
</dbReference>
<reference evidence="1 2" key="1">
    <citation type="submission" date="2019-05" db="EMBL/GenBank/DDBJ databases">
        <title>Emergence of the Ug99 lineage of the wheat stem rust pathogen through somatic hybridization.</title>
        <authorList>
            <person name="Li F."/>
            <person name="Upadhyaya N.M."/>
            <person name="Sperschneider J."/>
            <person name="Matny O."/>
            <person name="Nguyen-Phuc H."/>
            <person name="Mago R."/>
            <person name="Raley C."/>
            <person name="Miller M.E."/>
            <person name="Silverstein K.A.T."/>
            <person name="Henningsen E."/>
            <person name="Hirsch C.D."/>
            <person name="Visser B."/>
            <person name="Pretorius Z.A."/>
            <person name="Steffenson B.J."/>
            <person name="Schwessinger B."/>
            <person name="Dodds P.N."/>
            <person name="Figueroa M."/>
        </authorList>
    </citation>
    <scope>NUCLEOTIDE SEQUENCE [LARGE SCALE GENOMIC DNA]</scope>
    <source>
        <strain evidence="1 2">Ug99</strain>
    </source>
</reference>
<evidence type="ECO:0000313" key="2">
    <source>
        <dbReference type="Proteomes" id="UP000325313"/>
    </source>
</evidence>
<comment type="caution">
    <text evidence="1">The sequence shown here is derived from an EMBL/GenBank/DDBJ whole genome shotgun (WGS) entry which is preliminary data.</text>
</comment>
<protein>
    <submittedName>
        <fullName evidence="1">Uncharacterized protein</fullName>
    </submittedName>
</protein>
<dbReference type="EMBL" id="VDEP01000035">
    <property type="protein sequence ID" value="KAA1136629.1"/>
    <property type="molecule type" value="Genomic_DNA"/>
</dbReference>
<name>A0A5B0SGN3_PUCGR</name>
<evidence type="ECO:0000313" key="1">
    <source>
        <dbReference type="EMBL" id="KAA1136629.1"/>
    </source>
</evidence>
<organism evidence="1 2">
    <name type="scientific">Puccinia graminis f. sp. tritici</name>
    <dbReference type="NCBI Taxonomy" id="56615"/>
    <lineage>
        <taxon>Eukaryota</taxon>
        <taxon>Fungi</taxon>
        <taxon>Dikarya</taxon>
        <taxon>Basidiomycota</taxon>
        <taxon>Pucciniomycotina</taxon>
        <taxon>Pucciniomycetes</taxon>
        <taxon>Pucciniales</taxon>
        <taxon>Pucciniaceae</taxon>
        <taxon>Puccinia</taxon>
    </lineage>
</organism>
<accession>A0A5B0SGN3</accession>